<dbReference type="GO" id="GO:0002188">
    <property type="term" value="P:translation reinitiation"/>
    <property type="evidence" value="ECO:0007669"/>
    <property type="project" value="UniProtKB-UniRule"/>
</dbReference>
<dbReference type="InterPro" id="IPR001950">
    <property type="entry name" value="SUI1"/>
</dbReference>
<dbReference type="Gene3D" id="3.30.780.10">
    <property type="entry name" value="SUI1-like domain"/>
    <property type="match status" value="1"/>
</dbReference>
<evidence type="ECO:0000256" key="5">
    <source>
        <dbReference type="PIRNR" id="PIRNR037511"/>
    </source>
</evidence>
<dbReference type="InterPro" id="IPR050318">
    <property type="entry name" value="DENR/SUI1_TIF"/>
</dbReference>
<name>A0A1G5UX65_9EURY</name>
<dbReference type="GO" id="GO:0006417">
    <property type="term" value="P:regulation of translation"/>
    <property type="evidence" value="ECO:0007669"/>
    <property type="project" value="UniProtKB-UniRule"/>
</dbReference>
<dbReference type="OrthoDB" id="11182at2157"/>
<keyword evidence="2 4" id="KW-0810">Translation regulation</keyword>
<dbReference type="GO" id="GO:0001731">
    <property type="term" value="P:formation of translation preinitiation complex"/>
    <property type="evidence" value="ECO:0007669"/>
    <property type="project" value="UniProtKB-UniRule"/>
</dbReference>
<evidence type="ECO:0000256" key="3">
    <source>
        <dbReference type="ARBA" id="ARBA00022917"/>
    </source>
</evidence>
<dbReference type="SUPFAM" id="SSF55159">
    <property type="entry name" value="eIF1-like"/>
    <property type="match status" value="1"/>
</dbReference>
<dbReference type="EMBL" id="FMXB01000001">
    <property type="protein sequence ID" value="SDA38213.1"/>
    <property type="molecule type" value="Genomic_DNA"/>
</dbReference>
<dbReference type="HAMAP" id="MF_00604">
    <property type="entry name" value="SUI1"/>
    <property type="match status" value="1"/>
</dbReference>
<dbReference type="AlphaFoldDB" id="A0A1G5UX65"/>
<dbReference type="InterPro" id="IPR005872">
    <property type="entry name" value="SUI1_arc_bac"/>
</dbReference>
<protein>
    <recommendedName>
        <fullName evidence="4 5">Protein translation factor SUI1 homolog</fullName>
    </recommendedName>
</protein>
<dbReference type="NCBIfam" id="TIGR01158">
    <property type="entry name" value="SUI1_rel"/>
    <property type="match status" value="1"/>
</dbReference>
<keyword evidence="3 4" id="KW-0648">Protein biosynthesis</keyword>
<dbReference type="GO" id="GO:0003729">
    <property type="term" value="F:mRNA binding"/>
    <property type="evidence" value="ECO:0007669"/>
    <property type="project" value="TreeGrafter"/>
</dbReference>
<organism evidence="7 8">
    <name type="scientific">Methanobrevibacter millerae</name>
    <dbReference type="NCBI Taxonomy" id="230361"/>
    <lineage>
        <taxon>Archaea</taxon>
        <taxon>Methanobacteriati</taxon>
        <taxon>Methanobacteriota</taxon>
        <taxon>Methanomada group</taxon>
        <taxon>Methanobacteria</taxon>
        <taxon>Methanobacteriales</taxon>
        <taxon>Methanobacteriaceae</taxon>
        <taxon>Methanobrevibacter</taxon>
    </lineage>
</organism>
<dbReference type="PIRSF" id="PIRSF037511">
    <property type="entry name" value="Transl_init_SUI1_pro"/>
    <property type="match status" value="1"/>
</dbReference>
<evidence type="ECO:0000256" key="1">
    <source>
        <dbReference type="ARBA" id="ARBA00005422"/>
    </source>
</evidence>
<dbReference type="InterPro" id="IPR022851">
    <property type="entry name" value="SUI1_arc"/>
</dbReference>
<dbReference type="PANTHER" id="PTHR12789:SF0">
    <property type="entry name" value="DENSITY-REGULATED PROTEIN"/>
    <property type="match status" value="1"/>
</dbReference>
<evidence type="ECO:0000313" key="8">
    <source>
        <dbReference type="Proteomes" id="UP000323439"/>
    </source>
</evidence>
<evidence type="ECO:0000256" key="2">
    <source>
        <dbReference type="ARBA" id="ARBA00022845"/>
    </source>
</evidence>
<reference evidence="7 8" key="1">
    <citation type="submission" date="2016-10" db="EMBL/GenBank/DDBJ databases">
        <authorList>
            <person name="Varghese N."/>
            <person name="Submissions S."/>
        </authorList>
    </citation>
    <scope>NUCLEOTIDE SEQUENCE [LARGE SCALE GENOMIC DNA]</scope>
    <source>
        <strain evidence="7 8">DSM 16643</strain>
    </source>
</reference>
<dbReference type="STRING" id="230361.sm9_1680"/>
<dbReference type="RefSeq" id="WP_149730859.1">
    <property type="nucleotide sequence ID" value="NZ_FMXB01000001.1"/>
</dbReference>
<gene>
    <name evidence="7" type="ORF">SAMN02910315_00216</name>
</gene>
<proteinExistence type="inferred from homology"/>
<keyword evidence="8" id="KW-1185">Reference proteome</keyword>
<dbReference type="InterPro" id="IPR036877">
    <property type="entry name" value="SUI1_dom_sf"/>
</dbReference>
<dbReference type="GO" id="GO:0003743">
    <property type="term" value="F:translation initiation factor activity"/>
    <property type="evidence" value="ECO:0007669"/>
    <property type="project" value="UniProtKB-UniRule"/>
</dbReference>
<dbReference type="Pfam" id="PF01253">
    <property type="entry name" value="SUI1"/>
    <property type="match status" value="1"/>
</dbReference>
<keyword evidence="7" id="KW-0396">Initiation factor</keyword>
<dbReference type="CDD" id="cd11567">
    <property type="entry name" value="YciH_like"/>
    <property type="match status" value="1"/>
</dbReference>
<dbReference type="Proteomes" id="UP000323439">
    <property type="component" value="Unassembled WGS sequence"/>
</dbReference>
<evidence type="ECO:0000259" key="6">
    <source>
        <dbReference type="PROSITE" id="PS50296"/>
    </source>
</evidence>
<sequence length="112" mass="12516">MSKICDVCGLPEELCACDDFAREVQAVKVFTVRRRFGKLMTIIEGIDEHEIDIKDLTKTLKAKCACGGTAKNGQIELQGDHKVRVKEVLSEMGFSSDNIEIRDSKKGGKKRR</sequence>
<evidence type="ECO:0000313" key="7">
    <source>
        <dbReference type="EMBL" id="SDA38213.1"/>
    </source>
</evidence>
<feature type="domain" description="SUI1" evidence="6">
    <location>
        <begin position="27"/>
        <end position="93"/>
    </location>
</feature>
<comment type="similarity">
    <text evidence="1 4 5">Belongs to the SUI1 family.</text>
</comment>
<evidence type="ECO:0000256" key="4">
    <source>
        <dbReference type="HAMAP-Rule" id="MF_00604"/>
    </source>
</evidence>
<dbReference type="PANTHER" id="PTHR12789">
    <property type="entry name" value="DENSITY-REGULATED PROTEIN HOMOLOG"/>
    <property type="match status" value="1"/>
</dbReference>
<accession>A0A1G5UX65</accession>
<dbReference type="NCBIfam" id="NF002096">
    <property type="entry name" value="PRK00939.1"/>
    <property type="match status" value="1"/>
</dbReference>
<dbReference type="PROSITE" id="PS50296">
    <property type="entry name" value="SUI1"/>
    <property type="match status" value="1"/>
</dbReference>